<sequence length="56" mass="6068">MIPGMPGPDDSLFVIGYDAEKKEIGINGTTKMDVANTLASYAMRGILWVHKEAAGW</sequence>
<comment type="caution">
    <text evidence="1">The sequence shown here is derived from an EMBL/GenBank/DDBJ whole genome shotgun (WGS) entry which is preliminary data.</text>
</comment>
<name>A0ABR3EHI7_9AGAR</name>
<accession>A0ABR3EHI7</accession>
<feature type="non-terminal residue" evidence="1">
    <location>
        <position position="56"/>
    </location>
</feature>
<dbReference type="EMBL" id="JBAHYK010006117">
    <property type="protein sequence ID" value="KAL0562352.1"/>
    <property type="molecule type" value="Genomic_DNA"/>
</dbReference>
<reference evidence="1 2" key="1">
    <citation type="submission" date="2024-02" db="EMBL/GenBank/DDBJ databases">
        <title>A draft genome for the cacao thread blight pathogen Marasmius crinis-equi.</title>
        <authorList>
            <person name="Cohen S.P."/>
            <person name="Baruah I.K."/>
            <person name="Amoako-Attah I."/>
            <person name="Bukari Y."/>
            <person name="Meinhardt L.W."/>
            <person name="Bailey B.A."/>
        </authorList>
    </citation>
    <scope>NUCLEOTIDE SEQUENCE [LARGE SCALE GENOMIC DNA]</scope>
    <source>
        <strain evidence="1 2">GH-76</strain>
    </source>
</reference>
<organism evidence="1 2">
    <name type="scientific">Marasmius crinis-equi</name>
    <dbReference type="NCBI Taxonomy" id="585013"/>
    <lineage>
        <taxon>Eukaryota</taxon>
        <taxon>Fungi</taxon>
        <taxon>Dikarya</taxon>
        <taxon>Basidiomycota</taxon>
        <taxon>Agaricomycotina</taxon>
        <taxon>Agaricomycetes</taxon>
        <taxon>Agaricomycetidae</taxon>
        <taxon>Agaricales</taxon>
        <taxon>Marasmiineae</taxon>
        <taxon>Marasmiaceae</taxon>
        <taxon>Marasmius</taxon>
    </lineage>
</organism>
<proteinExistence type="predicted"/>
<evidence type="ECO:0000313" key="1">
    <source>
        <dbReference type="EMBL" id="KAL0562352.1"/>
    </source>
</evidence>
<gene>
    <name evidence="1" type="ORF">V5O48_019735</name>
</gene>
<protein>
    <submittedName>
        <fullName evidence="1">Uncharacterized protein</fullName>
    </submittedName>
</protein>
<keyword evidence="2" id="KW-1185">Reference proteome</keyword>
<dbReference type="Proteomes" id="UP001465976">
    <property type="component" value="Unassembled WGS sequence"/>
</dbReference>
<evidence type="ECO:0000313" key="2">
    <source>
        <dbReference type="Proteomes" id="UP001465976"/>
    </source>
</evidence>